<protein>
    <recommendedName>
        <fullName evidence="3">peptidylprolyl isomerase</fullName>
        <ecNumber evidence="3">5.2.1.8</ecNumber>
    </recommendedName>
</protein>
<dbReference type="Pfam" id="PF13145">
    <property type="entry name" value="Rotamase_2"/>
    <property type="match status" value="1"/>
</dbReference>
<dbReference type="SUPFAM" id="SSF109998">
    <property type="entry name" value="Triger factor/SurA peptide-binding domain-like"/>
    <property type="match status" value="1"/>
</dbReference>
<evidence type="ECO:0000256" key="1">
    <source>
        <dbReference type="ARBA" id="ARBA00000971"/>
    </source>
</evidence>
<evidence type="ECO:0000313" key="10">
    <source>
        <dbReference type="EMBL" id="QEY25735.1"/>
    </source>
</evidence>
<comment type="similarity">
    <text evidence="2">Belongs to the PpiC/parvulin rotamase family.</text>
</comment>
<sequence>MKKSYFALALLTTLISGSLWAKTLVTVNGAKIDSTEIDGQVKILQSQNPQIPDSPALRQELTERQIMTTVVAQEAKRLKLDQSAEYKKAIADARAAAKKDGADKQATFKQQWAGFENEMLNRAFIAHTLRTNPISEKDLQTAYNDFKKFYQGSYEVQLGEIITRSRSDAEKAIADLKAKKSFKTVATQYSIDPESKQNGGVNEDYVNLKDLEQGAPVIYAAIRQLNKGGYTASPLEDGNGLFGVFYINDKRAAKIPSYEAAKNGLGNQLQAERIDQAVETLLRKADIKPAN</sequence>
<dbReference type="InterPro" id="IPR000297">
    <property type="entry name" value="PPIase_PpiC"/>
</dbReference>
<evidence type="ECO:0000256" key="7">
    <source>
        <dbReference type="PROSITE-ProRule" id="PRU00278"/>
    </source>
</evidence>
<proteinExistence type="inferred from homology"/>
<evidence type="ECO:0000259" key="9">
    <source>
        <dbReference type="PROSITE" id="PS50198"/>
    </source>
</evidence>
<comment type="catalytic activity">
    <reaction evidence="1">
        <text>[protein]-peptidylproline (omega=180) = [protein]-peptidylproline (omega=0)</text>
        <dbReference type="Rhea" id="RHEA:16237"/>
        <dbReference type="Rhea" id="RHEA-COMP:10747"/>
        <dbReference type="Rhea" id="RHEA-COMP:10748"/>
        <dbReference type="ChEBI" id="CHEBI:83833"/>
        <dbReference type="ChEBI" id="CHEBI:83834"/>
        <dbReference type="EC" id="5.2.1.8"/>
    </reaction>
</comment>
<name>A0A5J6PT85_9NEIS</name>
<dbReference type="InterPro" id="IPR027304">
    <property type="entry name" value="Trigger_fact/SurA_dom_sf"/>
</dbReference>
<evidence type="ECO:0000256" key="2">
    <source>
        <dbReference type="ARBA" id="ARBA00007656"/>
    </source>
</evidence>
<gene>
    <name evidence="10" type="ORF">D0T92_03755</name>
</gene>
<dbReference type="InterPro" id="IPR046357">
    <property type="entry name" value="PPIase_dom_sf"/>
</dbReference>
<dbReference type="SUPFAM" id="SSF54534">
    <property type="entry name" value="FKBP-like"/>
    <property type="match status" value="1"/>
</dbReference>
<dbReference type="PANTHER" id="PTHR47245">
    <property type="entry name" value="PEPTIDYLPROLYL ISOMERASE"/>
    <property type="match status" value="1"/>
</dbReference>
<dbReference type="InterPro" id="IPR050245">
    <property type="entry name" value="PrsA_foldase"/>
</dbReference>
<dbReference type="PANTHER" id="PTHR47245:SF1">
    <property type="entry name" value="FOLDASE PROTEIN PRSA"/>
    <property type="match status" value="1"/>
</dbReference>
<dbReference type="RefSeq" id="WP_151050338.1">
    <property type="nucleotide sequence ID" value="NZ_CP031700.1"/>
</dbReference>
<keyword evidence="11" id="KW-1185">Reference proteome</keyword>
<evidence type="ECO:0000313" key="11">
    <source>
        <dbReference type="Proteomes" id="UP000325713"/>
    </source>
</evidence>
<evidence type="ECO:0000256" key="3">
    <source>
        <dbReference type="ARBA" id="ARBA00013194"/>
    </source>
</evidence>
<evidence type="ECO:0000256" key="8">
    <source>
        <dbReference type="SAM" id="SignalP"/>
    </source>
</evidence>
<dbReference type="Gene3D" id="1.10.8.1040">
    <property type="match status" value="1"/>
</dbReference>
<feature type="domain" description="PpiC" evidence="9">
    <location>
        <begin position="153"/>
        <end position="248"/>
    </location>
</feature>
<evidence type="ECO:0000256" key="4">
    <source>
        <dbReference type="ARBA" id="ARBA00022729"/>
    </source>
</evidence>
<feature type="signal peptide" evidence="8">
    <location>
        <begin position="1"/>
        <end position="21"/>
    </location>
</feature>
<dbReference type="EMBL" id="CP031700">
    <property type="protein sequence ID" value="QEY25735.1"/>
    <property type="molecule type" value="Genomic_DNA"/>
</dbReference>
<keyword evidence="4 8" id="KW-0732">Signal</keyword>
<evidence type="ECO:0000256" key="6">
    <source>
        <dbReference type="ARBA" id="ARBA00023235"/>
    </source>
</evidence>
<dbReference type="AlphaFoldDB" id="A0A5J6PT85"/>
<accession>A0A5J6PT85</accession>
<feature type="chain" id="PRO_5023807370" description="peptidylprolyl isomerase" evidence="8">
    <location>
        <begin position="22"/>
        <end position="291"/>
    </location>
</feature>
<dbReference type="Gene3D" id="3.10.50.40">
    <property type="match status" value="1"/>
</dbReference>
<dbReference type="EC" id="5.2.1.8" evidence="3"/>
<dbReference type="GO" id="GO:0003755">
    <property type="term" value="F:peptidyl-prolyl cis-trans isomerase activity"/>
    <property type="evidence" value="ECO:0007669"/>
    <property type="project" value="UniProtKB-KW"/>
</dbReference>
<reference evidence="10 11" key="1">
    <citation type="submission" date="2018-08" db="EMBL/GenBank/DDBJ databases">
        <title>Neisseria zalophi ATCC BAA-2455 complete genome.</title>
        <authorList>
            <person name="Veseli I.A."/>
            <person name="Buttler R."/>
            <person name="Mascarenhas dos Santos A.C."/>
            <person name="Pombert J.-F."/>
        </authorList>
    </citation>
    <scope>NUCLEOTIDE SEQUENCE [LARGE SCALE GENOMIC DNA]</scope>
    <source>
        <strain evidence="10 11">ATCC BAA-2455</strain>
    </source>
</reference>
<dbReference type="KEGG" id="nzl:D0T92_03755"/>
<dbReference type="Proteomes" id="UP000325713">
    <property type="component" value="Chromosome"/>
</dbReference>
<organism evidence="10 11">
    <name type="scientific">Neisseria zalophi</name>
    <dbReference type="NCBI Taxonomy" id="640030"/>
    <lineage>
        <taxon>Bacteria</taxon>
        <taxon>Pseudomonadati</taxon>
        <taxon>Pseudomonadota</taxon>
        <taxon>Betaproteobacteria</taxon>
        <taxon>Neisseriales</taxon>
        <taxon>Neisseriaceae</taxon>
        <taxon>Neisseria</taxon>
    </lineage>
</organism>
<keyword evidence="6 7" id="KW-0413">Isomerase</keyword>
<dbReference type="PROSITE" id="PS50198">
    <property type="entry name" value="PPIC_PPIASE_2"/>
    <property type="match status" value="1"/>
</dbReference>
<keyword evidence="5 7" id="KW-0697">Rotamase</keyword>
<dbReference type="OrthoDB" id="8605856at2"/>
<evidence type="ECO:0000256" key="5">
    <source>
        <dbReference type="ARBA" id="ARBA00023110"/>
    </source>
</evidence>